<evidence type="ECO:0000256" key="9">
    <source>
        <dbReference type="RuleBase" id="RU363078"/>
    </source>
</evidence>
<keyword evidence="7 9" id="KW-0472">Membrane</keyword>
<evidence type="ECO:0000313" key="11">
    <source>
        <dbReference type="RefSeq" id="XP_020099830.1"/>
    </source>
</evidence>
<feature type="transmembrane region" description="Helical" evidence="9">
    <location>
        <begin position="216"/>
        <end position="233"/>
    </location>
</feature>
<evidence type="ECO:0000313" key="10">
    <source>
        <dbReference type="Proteomes" id="UP000515123"/>
    </source>
</evidence>
<keyword evidence="9" id="KW-1003">Cell membrane</keyword>
<dbReference type="InterPro" id="IPR037185">
    <property type="entry name" value="EmrE-like"/>
</dbReference>
<feature type="transmembrane region" description="Helical" evidence="9">
    <location>
        <begin position="71"/>
        <end position="101"/>
    </location>
</feature>
<feature type="transmembrane region" description="Helical" evidence="9">
    <location>
        <begin position="12"/>
        <end position="27"/>
    </location>
</feature>
<evidence type="ECO:0000256" key="4">
    <source>
        <dbReference type="ARBA" id="ARBA00022692"/>
    </source>
</evidence>
<comment type="function">
    <text evidence="8 9">Acts as a Mg(2+) transporter. Can also transport other divalent cations such as Fe(2+), Sr(2+), Ba(2+), Mn(2+) and Co(2+) but to a much less extent than Mg(2+).</text>
</comment>
<comment type="similarity">
    <text evidence="2 9">Belongs to the NIPA (TC 2.A.7) family.</text>
</comment>
<dbReference type="RefSeq" id="XP_020099830.1">
    <property type="nucleotide sequence ID" value="XM_020244241.1"/>
</dbReference>
<dbReference type="PANTHER" id="PTHR12570:SF19">
    <property type="entry name" value="MAGNESIUM TRANSPORTER-RELATED"/>
    <property type="match status" value="1"/>
</dbReference>
<keyword evidence="5 9" id="KW-0967">Endosome</keyword>
<dbReference type="GO" id="GO:0005886">
    <property type="term" value="C:plasma membrane"/>
    <property type="evidence" value="ECO:0007669"/>
    <property type="project" value="UniProtKB-SubCell"/>
</dbReference>
<reference evidence="10" key="1">
    <citation type="journal article" date="2015" name="Nat. Genet.">
        <title>The pineapple genome and the evolution of CAM photosynthesis.</title>
        <authorList>
            <person name="Ming R."/>
            <person name="VanBuren R."/>
            <person name="Wai C.M."/>
            <person name="Tang H."/>
            <person name="Schatz M.C."/>
            <person name="Bowers J.E."/>
            <person name="Lyons E."/>
            <person name="Wang M.L."/>
            <person name="Chen J."/>
            <person name="Biggers E."/>
            <person name="Zhang J."/>
            <person name="Huang L."/>
            <person name="Zhang L."/>
            <person name="Miao W."/>
            <person name="Zhang J."/>
            <person name="Ye Z."/>
            <person name="Miao C."/>
            <person name="Lin Z."/>
            <person name="Wang H."/>
            <person name="Zhou H."/>
            <person name="Yim W.C."/>
            <person name="Priest H.D."/>
            <person name="Zheng C."/>
            <person name="Woodhouse M."/>
            <person name="Edger P.P."/>
            <person name="Guyot R."/>
            <person name="Guo H.B."/>
            <person name="Guo H."/>
            <person name="Zheng G."/>
            <person name="Singh R."/>
            <person name="Sharma A."/>
            <person name="Min X."/>
            <person name="Zheng Y."/>
            <person name="Lee H."/>
            <person name="Gurtowski J."/>
            <person name="Sedlazeck F.J."/>
            <person name="Harkess A."/>
            <person name="McKain M.R."/>
            <person name="Liao Z."/>
            <person name="Fang J."/>
            <person name="Liu J."/>
            <person name="Zhang X."/>
            <person name="Zhang Q."/>
            <person name="Hu W."/>
            <person name="Qin Y."/>
            <person name="Wang K."/>
            <person name="Chen L.Y."/>
            <person name="Shirley N."/>
            <person name="Lin Y.R."/>
            <person name="Liu L.Y."/>
            <person name="Hernandez A.G."/>
            <person name="Wright C.L."/>
            <person name="Bulone V."/>
            <person name="Tuskan G.A."/>
            <person name="Heath K."/>
            <person name="Zee F."/>
            <person name="Moore P.H."/>
            <person name="Sunkar R."/>
            <person name="Leebens-Mack J.H."/>
            <person name="Mockler T."/>
            <person name="Bennetzen J.L."/>
            <person name="Freeling M."/>
            <person name="Sankoff D."/>
            <person name="Paterson A.H."/>
            <person name="Zhu X."/>
            <person name="Yang X."/>
            <person name="Smith J.A."/>
            <person name="Cushman J.C."/>
            <person name="Paull R.E."/>
            <person name="Yu Q."/>
        </authorList>
    </citation>
    <scope>NUCLEOTIDE SEQUENCE [LARGE SCALE GENOMIC DNA]</scope>
    <source>
        <strain evidence="10">cv. F153</strain>
    </source>
</reference>
<dbReference type="GeneID" id="109718185"/>
<organism evidence="10 11">
    <name type="scientific">Ananas comosus</name>
    <name type="common">Pineapple</name>
    <name type="synonym">Ananas ananas</name>
    <dbReference type="NCBI Taxonomy" id="4615"/>
    <lineage>
        <taxon>Eukaryota</taxon>
        <taxon>Viridiplantae</taxon>
        <taxon>Streptophyta</taxon>
        <taxon>Embryophyta</taxon>
        <taxon>Tracheophyta</taxon>
        <taxon>Spermatophyta</taxon>
        <taxon>Magnoliopsida</taxon>
        <taxon>Liliopsida</taxon>
        <taxon>Poales</taxon>
        <taxon>Bromeliaceae</taxon>
        <taxon>Bromelioideae</taxon>
        <taxon>Ananas</taxon>
    </lineage>
</organism>
<reference evidence="11" key="2">
    <citation type="submission" date="2025-08" db="UniProtKB">
        <authorList>
            <consortium name="RefSeq"/>
        </authorList>
    </citation>
    <scope>IDENTIFICATION</scope>
    <source>
        <tissue evidence="11">Leaf</tissue>
    </source>
</reference>
<keyword evidence="9" id="KW-0406">Ion transport</keyword>
<gene>
    <name evidence="11" type="primary">LOC109718185</name>
</gene>
<dbReference type="Proteomes" id="UP000515123">
    <property type="component" value="Linkage group 12"/>
</dbReference>
<evidence type="ECO:0000256" key="2">
    <source>
        <dbReference type="ARBA" id="ARBA00007001"/>
    </source>
</evidence>
<dbReference type="GO" id="GO:0015095">
    <property type="term" value="F:magnesium ion transmembrane transporter activity"/>
    <property type="evidence" value="ECO:0007669"/>
    <property type="project" value="UniProtKB-UniRule"/>
</dbReference>
<feature type="transmembrane region" description="Helical" evidence="9">
    <location>
        <begin position="276"/>
        <end position="295"/>
    </location>
</feature>
<feature type="transmembrane region" description="Helical" evidence="9">
    <location>
        <begin position="175"/>
        <end position="196"/>
    </location>
</feature>
<dbReference type="AlphaFoldDB" id="A0A6P5G3G3"/>
<evidence type="ECO:0000256" key="5">
    <source>
        <dbReference type="ARBA" id="ARBA00022753"/>
    </source>
</evidence>
<feature type="transmembrane region" description="Helical" evidence="9">
    <location>
        <begin position="148"/>
        <end position="168"/>
    </location>
</feature>
<name>A0A6P5G3G3_ANACO</name>
<protein>
    <recommendedName>
        <fullName evidence="9">Probable magnesium transporter</fullName>
    </recommendedName>
</protein>
<feature type="transmembrane region" description="Helical" evidence="9">
    <location>
        <begin position="108"/>
        <end position="128"/>
    </location>
</feature>
<dbReference type="Pfam" id="PF05653">
    <property type="entry name" value="Mg_trans_NIPA"/>
    <property type="match status" value="1"/>
</dbReference>
<evidence type="ECO:0000256" key="8">
    <source>
        <dbReference type="ARBA" id="ARBA00025284"/>
    </source>
</evidence>
<evidence type="ECO:0000256" key="6">
    <source>
        <dbReference type="ARBA" id="ARBA00022989"/>
    </source>
</evidence>
<keyword evidence="4 9" id="KW-0812">Transmembrane</keyword>
<sequence>MGFSTDNLKGFLLALLSSGFIGASFIIKKKGLRRAAAASGVRAGVGGYSYLLEPLWWVGMITMIVGEVANFVAYAFAPAVLVTPLGALSIIVSAVLAHFILNERLQGLGVLGCVMCIAGSVVIVIHAPQERPITSVQEIWSLATQPAFLLYVASVIVLVFVLAFHFAPRRGHSNVLIFTGICSLMGSLSVMSVKALGTSLKLTFEGMNQLIYPQTWFFMLVVLTCVITQMNYLNKALDTFNTAIVSPIYYVMFTTLTIVASVIMFKDWDGQGAGSIISEICGFIVVLSGTILLHVTKDSDRNLSRSMYAPLSPTLTTRLANENGELLKHVEDDMASSEETGGLRRHELY</sequence>
<evidence type="ECO:0000256" key="1">
    <source>
        <dbReference type="ARBA" id="ARBA00004141"/>
    </source>
</evidence>
<dbReference type="SUPFAM" id="SSF103481">
    <property type="entry name" value="Multidrug resistance efflux transporter EmrE"/>
    <property type="match status" value="1"/>
</dbReference>
<keyword evidence="10" id="KW-1185">Reference proteome</keyword>
<evidence type="ECO:0000256" key="3">
    <source>
        <dbReference type="ARBA" id="ARBA00011738"/>
    </source>
</evidence>
<accession>A0A6P5G3G3</accession>
<feature type="transmembrane region" description="Helical" evidence="9">
    <location>
        <begin position="240"/>
        <end position="264"/>
    </location>
</feature>
<evidence type="ECO:0000256" key="7">
    <source>
        <dbReference type="ARBA" id="ARBA00023136"/>
    </source>
</evidence>
<dbReference type="PANTHER" id="PTHR12570">
    <property type="match status" value="1"/>
</dbReference>
<keyword evidence="9" id="KW-0460">Magnesium</keyword>
<feature type="transmembrane region" description="Helical" evidence="9">
    <location>
        <begin position="48"/>
        <end position="65"/>
    </location>
</feature>
<dbReference type="Gramene" id="Aco000625.1.mrna1">
    <property type="protein sequence ID" value="Aco000625.1.mrna1"/>
    <property type="gene ID" value="Aco000625.1.path1"/>
</dbReference>
<dbReference type="GO" id="GO:0005769">
    <property type="term" value="C:early endosome"/>
    <property type="evidence" value="ECO:0007669"/>
    <property type="project" value="UniProtKB-SubCell"/>
</dbReference>
<keyword evidence="9" id="KW-0813">Transport</keyword>
<keyword evidence="6 9" id="KW-1133">Transmembrane helix</keyword>
<comment type="subcellular location">
    <subcellularLocation>
        <location evidence="9">Cell membrane</location>
        <topology evidence="9">Multi-pass membrane protein</topology>
    </subcellularLocation>
    <subcellularLocation>
        <location evidence="9">Early endosome</location>
    </subcellularLocation>
    <subcellularLocation>
        <location evidence="1">Membrane</location>
        <topology evidence="1">Multi-pass membrane protein</topology>
    </subcellularLocation>
</comment>
<dbReference type="InterPro" id="IPR008521">
    <property type="entry name" value="Mg_trans_NIPA"/>
</dbReference>
<comment type="subunit">
    <text evidence="3 9">Homodimer.</text>
</comment>
<proteinExistence type="inferred from homology"/>
<dbReference type="OrthoDB" id="6428174at2759"/>